<keyword evidence="5" id="KW-0175">Coiled coil</keyword>
<protein>
    <submittedName>
        <fullName evidence="9">C40 family peptidase</fullName>
    </submittedName>
</protein>
<dbReference type="Proteomes" id="UP001629536">
    <property type="component" value="Unassembled WGS sequence"/>
</dbReference>
<keyword evidence="4" id="KW-0788">Thiol protease</keyword>
<comment type="similarity">
    <text evidence="1">Belongs to the peptidase C40 family.</text>
</comment>
<feature type="region of interest" description="Disordered" evidence="6">
    <location>
        <begin position="294"/>
        <end position="315"/>
    </location>
</feature>
<name>A0ABW9F566_9FIRM</name>
<dbReference type="PANTHER" id="PTHR47053:SF1">
    <property type="entry name" value="MUREIN DD-ENDOPEPTIDASE MEPH-RELATED"/>
    <property type="match status" value="1"/>
</dbReference>
<keyword evidence="10" id="KW-1185">Reference proteome</keyword>
<feature type="region of interest" description="Disordered" evidence="6">
    <location>
        <begin position="86"/>
        <end position="109"/>
    </location>
</feature>
<evidence type="ECO:0000313" key="9">
    <source>
        <dbReference type="EMBL" id="MFM1524220.1"/>
    </source>
</evidence>
<evidence type="ECO:0000256" key="3">
    <source>
        <dbReference type="ARBA" id="ARBA00022801"/>
    </source>
</evidence>
<dbReference type="Pfam" id="PF22770">
    <property type="entry name" value="POP1_C"/>
    <property type="match status" value="1"/>
</dbReference>
<dbReference type="Gene3D" id="3.90.1720.10">
    <property type="entry name" value="endopeptidase domain like (from Nostoc punctiforme)"/>
    <property type="match status" value="1"/>
</dbReference>
<feature type="chain" id="PRO_5047504047" evidence="7">
    <location>
        <begin position="32"/>
        <end position="482"/>
    </location>
</feature>
<feature type="signal peptide" evidence="7">
    <location>
        <begin position="1"/>
        <end position="31"/>
    </location>
</feature>
<dbReference type="RefSeq" id="WP_408126132.1">
    <property type="nucleotide sequence ID" value="NZ_JBFNFH010000001.1"/>
</dbReference>
<dbReference type="Pfam" id="PF00877">
    <property type="entry name" value="NLPC_P60"/>
    <property type="match status" value="1"/>
</dbReference>
<dbReference type="InterPro" id="IPR055079">
    <property type="entry name" value="POP1_C"/>
</dbReference>
<dbReference type="InterPro" id="IPR051202">
    <property type="entry name" value="Peptidase_C40"/>
</dbReference>
<comment type="caution">
    <text evidence="9">The sequence shown here is derived from an EMBL/GenBank/DDBJ whole genome shotgun (WGS) entry which is preliminary data.</text>
</comment>
<dbReference type="PROSITE" id="PS51935">
    <property type="entry name" value="NLPC_P60"/>
    <property type="match status" value="1"/>
</dbReference>
<keyword evidence="2" id="KW-0645">Protease</keyword>
<feature type="coiled-coil region" evidence="5">
    <location>
        <begin position="315"/>
        <end position="346"/>
    </location>
</feature>
<accession>A0ABW9F566</accession>
<gene>
    <name evidence="9" type="ORF">ABGF40_00860</name>
</gene>
<evidence type="ECO:0000256" key="1">
    <source>
        <dbReference type="ARBA" id="ARBA00007074"/>
    </source>
</evidence>
<proteinExistence type="inferred from homology"/>
<evidence type="ECO:0000256" key="5">
    <source>
        <dbReference type="SAM" id="Coils"/>
    </source>
</evidence>
<evidence type="ECO:0000313" key="10">
    <source>
        <dbReference type="Proteomes" id="UP001629536"/>
    </source>
</evidence>
<keyword evidence="3" id="KW-0378">Hydrolase</keyword>
<evidence type="ECO:0000256" key="6">
    <source>
        <dbReference type="SAM" id="MobiDB-lite"/>
    </source>
</evidence>
<reference evidence="9 10" key="1">
    <citation type="journal article" date="2024" name="Front. Microbiol.">
        <title>Pangenomic and biochemical analyses of Helcococcus ovis reveal widespread tetracycline resistance and a novel bacterial species, Helcococcus bovis.</title>
        <authorList>
            <person name="Cunha F."/>
            <person name="Zhai Y."/>
            <person name="Casaro S."/>
            <person name="Jones K.L."/>
            <person name="Hernandez M."/>
            <person name="Bisinotto R.S."/>
            <person name="Kariyawasam S."/>
            <person name="Brown M.B."/>
            <person name="Phillips A."/>
            <person name="Jeong K.C."/>
            <person name="Galvao K.N."/>
        </authorList>
    </citation>
    <scope>NUCLEOTIDE SEQUENCE [LARGE SCALE GENOMIC DNA]</scope>
    <source>
        <strain evidence="9 10">KG197</strain>
    </source>
</reference>
<evidence type="ECO:0000259" key="8">
    <source>
        <dbReference type="PROSITE" id="PS51935"/>
    </source>
</evidence>
<sequence length="482" mass="53916">MKKDLLKKAGIAALSTALISGALLFPSLSSANDEMYKLNNKVSVYMNAYDAKNRKNAAGRFGAGEYYVYRKFGNYINISDTPGEPGGWINPSDNEENKKVNSNSKSKAKEVKTSTTEFLQLSGDMITINVNTPIYISAADAKNSVDQRGTFFPGRYYIYREYDGAFNITREKGVPGGWIYFDSSIKNELKISNELPKISESIEGAKETLKVISGEKTKEVVNNVDQNKFTLDRKVSGFMTAYNASNSLNAVNTVYPGEYYIYTRYNGMINVTTDKDVPGSWINPNHTKAVETKVVKEEKKKEDTNKETKKESVAEIKEEQKVEEIKEDVKETAAEVKKEKKQEKSKDDEKKEVVEEVSEYNSYDVIGFARQYVGYNYVFGGISPSTGFDCSGFTSYVFRNTRGIVLSRGAQGQFYGGQSVSMDNLQAGDLVFFGNSVNDIYHVGIYDGNGNVIHASTEDTGVIVSNFYSSWYQNNYVGARRY</sequence>
<dbReference type="PANTHER" id="PTHR47053">
    <property type="entry name" value="MUREIN DD-ENDOPEPTIDASE MEPH-RELATED"/>
    <property type="match status" value="1"/>
</dbReference>
<feature type="domain" description="NlpC/P60" evidence="8">
    <location>
        <begin position="359"/>
        <end position="482"/>
    </location>
</feature>
<dbReference type="SUPFAM" id="SSF54001">
    <property type="entry name" value="Cysteine proteinases"/>
    <property type="match status" value="1"/>
</dbReference>
<dbReference type="InterPro" id="IPR000064">
    <property type="entry name" value="NLP_P60_dom"/>
</dbReference>
<organism evidence="9 10">
    <name type="scientific">Helcococcus bovis</name>
    <dbReference type="NCBI Taxonomy" id="3153252"/>
    <lineage>
        <taxon>Bacteria</taxon>
        <taxon>Bacillati</taxon>
        <taxon>Bacillota</taxon>
        <taxon>Tissierellia</taxon>
        <taxon>Tissierellales</taxon>
        <taxon>Peptoniphilaceae</taxon>
        <taxon>Helcococcus</taxon>
    </lineage>
</organism>
<evidence type="ECO:0000256" key="2">
    <source>
        <dbReference type="ARBA" id="ARBA00022670"/>
    </source>
</evidence>
<evidence type="ECO:0000256" key="7">
    <source>
        <dbReference type="SAM" id="SignalP"/>
    </source>
</evidence>
<evidence type="ECO:0000256" key="4">
    <source>
        <dbReference type="ARBA" id="ARBA00022807"/>
    </source>
</evidence>
<dbReference type="InterPro" id="IPR038765">
    <property type="entry name" value="Papain-like_cys_pep_sf"/>
</dbReference>
<keyword evidence="7" id="KW-0732">Signal</keyword>
<dbReference type="EMBL" id="JBFNFH010000001">
    <property type="protein sequence ID" value="MFM1524220.1"/>
    <property type="molecule type" value="Genomic_DNA"/>
</dbReference>